<accession>A0A0D8XYN8</accession>
<protein>
    <submittedName>
        <fullName evidence="1">Uncharacterized protein</fullName>
    </submittedName>
</protein>
<keyword evidence="2" id="KW-1185">Reference proteome</keyword>
<dbReference type="EMBL" id="KN716250">
    <property type="protein sequence ID" value="KJH48962.1"/>
    <property type="molecule type" value="Genomic_DNA"/>
</dbReference>
<reference evidence="2" key="2">
    <citation type="journal article" date="2016" name="Sci. Rep.">
        <title>Dictyocaulus viviparus genome, variome and transcriptome elucidate lungworm biology and support future intervention.</title>
        <authorList>
            <person name="McNulty S.N."/>
            <person name="Strube C."/>
            <person name="Rosa B.A."/>
            <person name="Martin J.C."/>
            <person name="Tyagi R."/>
            <person name="Choi Y.J."/>
            <person name="Wang Q."/>
            <person name="Hallsworth Pepin K."/>
            <person name="Zhang X."/>
            <person name="Ozersky P."/>
            <person name="Wilson R.K."/>
            <person name="Sternberg P.W."/>
            <person name="Gasser R.B."/>
            <person name="Mitreva M."/>
        </authorList>
    </citation>
    <scope>NUCLEOTIDE SEQUENCE [LARGE SCALE GENOMIC DNA]</scope>
    <source>
        <strain evidence="2">HannoverDv2000</strain>
    </source>
</reference>
<dbReference type="OrthoDB" id="6224010at2759"/>
<evidence type="ECO:0000313" key="2">
    <source>
        <dbReference type="Proteomes" id="UP000053766"/>
    </source>
</evidence>
<organism evidence="1 2">
    <name type="scientific">Dictyocaulus viviparus</name>
    <name type="common">Bovine lungworm</name>
    <dbReference type="NCBI Taxonomy" id="29172"/>
    <lineage>
        <taxon>Eukaryota</taxon>
        <taxon>Metazoa</taxon>
        <taxon>Ecdysozoa</taxon>
        <taxon>Nematoda</taxon>
        <taxon>Chromadorea</taxon>
        <taxon>Rhabditida</taxon>
        <taxon>Rhabditina</taxon>
        <taxon>Rhabditomorpha</taxon>
        <taxon>Strongyloidea</taxon>
        <taxon>Metastrongylidae</taxon>
        <taxon>Dictyocaulus</taxon>
    </lineage>
</organism>
<reference evidence="1 2" key="1">
    <citation type="submission" date="2013-11" db="EMBL/GenBank/DDBJ databases">
        <title>Draft genome of the bovine lungworm Dictyocaulus viviparus.</title>
        <authorList>
            <person name="Mitreva M."/>
        </authorList>
    </citation>
    <scope>NUCLEOTIDE SEQUENCE [LARGE SCALE GENOMIC DNA]</scope>
    <source>
        <strain evidence="1 2">HannoverDv2000</strain>
    </source>
</reference>
<name>A0A0D8XYN8_DICVI</name>
<sequence>MVGINGYNKCVICTVPMQYFTNEISVKVLIEGELMPQTSNGTLLTDNLELLKENEIFIDSETGKKYRVRKTILPQYSASGPHGLDSF</sequence>
<evidence type="ECO:0000313" key="1">
    <source>
        <dbReference type="EMBL" id="KJH48962.1"/>
    </source>
</evidence>
<dbReference type="STRING" id="29172.A0A0D8XYN8"/>
<dbReference type="Proteomes" id="UP000053766">
    <property type="component" value="Unassembled WGS sequence"/>
</dbReference>
<proteinExistence type="predicted"/>
<dbReference type="AlphaFoldDB" id="A0A0D8XYN8"/>
<gene>
    <name evidence="1" type="ORF">DICVIV_04932</name>
</gene>